<evidence type="ECO:0000259" key="3">
    <source>
        <dbReference type="PROSITE" id="PS50994"/>
    </source>
</evidence>
<proteinExistence type="predicted"/>
<feature type="transmembrane region" description="Helical" evidence="2">
    <location>
        <begin position="77"/>
        <end position="103"/>
    </location>
</feature>
<dbReference type="PROSITE" id="PS50994">
    <property type="entry name" value="INTEGRASE"/>
    <property type="match status" value="1"/>
</dbReference>
<comment type="caution">
    <text evidence="4">The sequence shown here is derived from an EMBL/GenBank/DDBJ whole genome shotgun (WGS) entry which is preliminary data.</text>
</comment>
<feature type="transmembrane region" description="Helical" evidence="2">
    <location>
        <begin position="6"/>
        <end position="27"/>
    </location>
</feature>
<organism evidence="4 5">
    <name type="scientific">Cuscuta epithymum</name>
    <dbReference type="NCBI Taxonomy" id="186058"/>
    <lineage>
        <taxon>Eukaryota</taxon>
        <taxon>Viridiplantae</taxon>
        <taxon>Streptophyta</taxon>
        <taxon>Embryophyta</taxon>
        <taxon>Tracheophyta</taxon>
        <taxon>Spermatophyta</taxon>
        <taxon>Magnoliopsida</taxon>
        <taxon>eudicotyledons</taxon>
        <taxon>Gunneridae</taxon>
        <taxon>Pentapetalae</taxon>
        <taxon>asterids</taxon>
        <taxon>lamiids</taxon>
        <taxon>Solanales</taxon>
        <taxon>Convolvulaceae</taxon>
        <taxon>Cuscuteae</taxon>
        <taxon>Cuscuta</taxon>
        <taxon>Cuscuta subgen. Cuscuta</taxon>
    </lineage>
</organism>
<dbReference type="PANTHER" id="PTHR11439">
    <property type="entry name" value="GAG-POL-RELATED RETROTRANSPOSON"/>
    <property type="match status" value="1"/>
</dbReference>
<keyword evidence="5" id="KW-1185">Reference proteome</keyword>
<reference evidence="4" key="1">
    <citation type="submission" date="2022-07" db="EMBL/GenBank/DDBJ databases">
        <authorList>
            <person name="Macas J."/>
            <person name="Novak P."/>
            <person name="Neumann P."/>
        </authorList>
    </citation>
    <scope>NUCLEOTIDE SEQUENCE</scope>
</reference>
<dbReference type="CDD" id="cd09272">
    <property type="entry name" value="RNase_HI_RT_Ty1"/>
    <property type="match status" value="1"/>
</dbReference>
<dbReference type="InterPro" id="IPR057670">
    <property type="entry name" value="SH3_retrovirus"/>
</dbReference>
<sequence>MKLVIFSPLITSYMMMTNFFQVPTLLLHLRLFRFNVMATIILVVVVLVVIVVSVVGVSVVVDGAPPFAVKYATTRAILPLLAIADTMMVQPLLNRVYFLSLLISPSHKDFNISPPWVMLISLIPRMIWLMLLSLNTGFQTQEHLIMPLQTSTHFRNLRSTMVLTLFVLGMVQDLSTKTILLKGVSRDGLYQFSVPSPVAYLSARASPEIWHHRLGHPHVQVLRRALNHCPVSGSFDILNKHLCSACQLGKSSRFSLPRLSESSQHVLDLVYSDIWGPSPYLSNEGYRYFVIFVDDFSRYIWFYPMKQKSDLHVIFPQFHALVERLFSCKMKSFQSDLGGEYRKLRKTLLTLGINHRQSCAHTHAQNGRVERRHRHVVETGLTLLAHASVHPRFWSYAFETATYLINRMPTSTLHNDSPYSLLFQKQPNYSFLRSFGCLCFPYLRPYNQHKVNFRSSRCVFLGYPSSFSGYRCLDLNTGKIFIARIVRFDENCFPLSQASQLQATPPSTQTSSPWCICTLPGCSRVHQSSQPESSSPGPQHLLAPTAATRPPSSSNRHPPASRPHRTHHMVLRHMTRSIAPTANLTTTPTSEPTCFTQAVKSAVWRQAMDTEFNALLANQTWELIPPTPSMNIIGCKWVFRIKHKADGTIDRYKARLVAKGFNQIEGEDYSETFSPVVKPTTVRLILALAVTKGWNISQLDVHNAFLNGHLMETVYMRQPPGYVLSTAPNHVCRLRRSLYGLKQAPRAWYQRLLDYLLSIGFRASKTDVSLFIYTHDHDMVFLLVYVDDILVTGNNASLIATIIGKLSRTFKIRDLGRLSFFLGIEAISQDGGILLSQRKYLEDIIHRAGLDNCKPVATPFSVTDKLTAASGTPLPDARQYRMLAGALQYATITRPDLSFAVNKICQYMHAPTDVHWKTLKRILRYVKSTSHFGLRFTPSPSFDIHAFSDSDWAGCLDDRKSTSGYAVFVGSNLISWVSRKQKTVARSSTEAEYKAIADVTAEVIWVVSLLRELGLSLPHSPRLWCDNLGATYMCVNPIFHARTKHVEIDYHFVRDLVAKGAIHVRFLSTKDQLADVFTKPLSASRFAFLRDKLQVVPRELSA</sequence>
<dbReference type="InterPro" id="IPR036397">
    <property type="entry name" value="RNaseH_sf"/>
</dbReference>
<evidence type="ECO:0000256" key="2">
    <source>
        <dbReference type="SAM" id="Phobius"/>
    </source>
</evidence>
<dbReference type="GO" id="GO:0003676">
    <property type="term" value="F:nucleic acid binding"/>
    <property type="evidence" value="ECO:0007669"/>
    <property type="project" value="InterPro"/>
</dbReference>
<dbReference type="AlphaFoldDB" id="A0AAV0GFX9"/>
<accession>A0AAV0GFX9</accession>
<dbReference type="GO" id="GO:0015074">
    <property type="term" value="P:DNA integration"/>
    <property type="evidence" value="ECO:0007669"/>
    <property type="project" value="InterPro"/>
</dbReference>
<dbReference type="Pfam" id="PF07727">
    <property type="entry name" value="RVT_2"/>
    <property type="match status" value="1"/>
</dbReference>
<dbReference type="InterPro" id="IPR025724">
    <property type="entry name" value="GAG-pre-integrase_dom"/>
</dbReference>
<feature type="region of interest" description="Disordered" evidence="1">
    <location>
        <begin position="527"/>
        <end position="568"/>
    </location>
</feature>
<feature type="transmembrane region" description="Helical" evidence="2">
    <location>
        <begin position="34"/>
        <end position="57"/>
    </location>
</feature>
<dbReference type="SUPFAM" id="SSF53098">
    <property type="entry name" value="Ribonuclease H-like"/>
    <property type="match status" value="1"/>
</dbReference>
<keyword evidence="2" id="KW-0812">Transmembrane</keyword>
<keyword evidence="2" id="KW-1133">Transmembrane helix</keyword>
<evidence type="ECO:0000313" key="4">
    <source>
        <dbReference type="EMBL" id="CAH9146153.1"/>
    </source>
</evidence>
<dbReference type="InterPro" id="IPR012337">
    <property type="entry name" value="RNaseH-like_sf"/>
</dbReference>
<dbReference type="SUPFAM" id="SSF56672">
    <property type="entry name" value="DNA/RNA polymerases"/>
    <property type="match status" value="1"/>
</dbReference>
<dbReference type="Pfam" id="PF00665">
    <property type="entry name" value="rve"/>
    <property type="match status" value="1"/>
</dbReference>
<feature type="domain" description="Integrase catalytic" evidence="3">
    <location>
        <begin position="253"/>
        <end position="426"/>
    </location>
</feature>
<dbReference type="Pfam" id="PF25597">
    <property type="entry name" value="SH3_retrovirus"/>
    <property type="match status" value="1"/>
</dbReference>
<feature type="transmembrane region" description="Helical" evidence="2">
    <location>
        <begin position="115"/>
        <end position="134"/>
    </location>
</feature>
<dbReference type="EMBL" id="CAMAPF010001094">
    <property type="protein sequence ID" value="CAH9146153.1"/>
    <property type="molecule type" value="Genomic_DNA"/>
</dbReference>
<dbReference type="Pfam" id="PF13976">
    <property type="entry name" value="gag_pre-integrs"/>
    <property type="match status" value="1"/>
</dbReference>
<evidence type="ECO:0000256" key="1">
    <source>
        <dbReference type="SAM" id="MobiDB-lite"/>
    </source>
</evidence>
<dbReference type="InterPro" id="IPR001584">
    <property type="entry name" value="Integrase_cat-core"/>
</dbReference>
<dbReference type="InterPro" id="IPR043502">
    <property type="entry name" value="DNA/RNA_pol_sf"/>
</dbReference>
<name>A0AAV0GFX9_9ASTE</name>
<feature type="compositionally biased region" description="Low complexity" evidence="1">
    <location>
        <begin position="527"/>
        <end position="539"/>
    </location>
</feature>
<dbReference type="Proteomes" id="UP001152523">
    <property type="component" value="Unassembled WGS sequence"/>
</dbReference>
<protein>
    <recommendedName>
        <fullName evidence="3">Integrase catalytic domain-containing protein</fullName>
    </recommendedName>
</protein>
<gene>
    <name evidence="4" type="ORF">CEPIT_LOCUS42766</name>
</gene>
<dbReference type="Gene3D" id="3.30.420.10">
    <property type="entry name" value="Ribonuclease H-like superfamily/Ribonuclease H"/>
    <property type="match status" value="1"/>
</dbReference>
<dbReference type="PANTHER" id="PTHR11439:SF450">
    <property type="entry name" value="REVERSE TRANSCRIPTASE TY1_COPIA-TYPE DOMAIN-CONTAINING PROTEIN"/>
    <property type="match status" value="1"/>
</dbReference>
<dbReference type="InterPro" id="IPR013103">
    <property type="entry name" value="RVT_2"/>
</dbReference>
<evidence type="ECO:0000313" key="5">
    <source>
        <dbReference type="Proteomes" id="UP001152523"/>
    </source>
</evidence>
<keyword evidence="2" id="KW-0472">Membrane</keyword>